<proteinExistence type="predicted"/>
<dbReference type="RefSeq" id="WP_279951528.1">
    <property type="nucleotide sequence ID" value="NZ_BAABEN010000024.1"/>
</dbReference>
<evidence type="ECO:0008006" key="4">
    <source>
        <dbReference type="Google" id="ProtNLM"/>
    </source>
</evidence>
<organism evidence="2 3">
    <name type="scientific">Streptomyces chitinivorans</name>
    <dbReference type="NCBI Taxonomy" id="1257027"/>
    <lineage>
        <taxon>Bacteria</taxon>
        <taxon>Bacillati</taxon>
        <taxon>Actinomycetota</taxon>
        <taxon>Actinomycetes</taxon>
        <taxon>Kitasatosporales</taxon>
        <taxon>Streptomycetaceae</taxon>
        <taxon>Streptomyces</taxon>
    </lineage>
</organism>
<reference evidence="2 3" key="1">
    <citation type="submission" date="2024-10" db="EMBL/GenBank/DDBJ databases">
        <authorList>
            <person name="Cho J.-C."/>
        </authorList>
    </citation>
    <scope>NUCLEOTIDE SEQUENCE [LARGE SCALE GENOMIC DNA]</scope>
    <source>
        <strain evidence="2 3">KCTC29696</strain>
    </source>
</reference>
<evidence type="ECO:0000256" key="1">
    <source>
        <dbReference type="SAM" id="MobiDB-lite"/>
    </source>
</evidence>
<comment type="caution">
    <text evidence="2">The sequence shown here is derived from an EMBL/GenBank/DDBJ whole genome shotgun (WGS) entry which is preliminary data.</text>
</comment>
<evidence type="ECO:0000313" key="3">
    <source>
        <dbReference type="Proteomes" id="UP001607069"/>
    </source>
</evidence>
<evidence type="ECO:0000313" key="2">
    <source>
        <dbReference type="EMBL" id="MFH0249202.1"/>
    </source>
</evidence>
<accession>A0ABW7HTI9</accession>
<dbReference type="Proteomes" id="UP001607069">
    <property type="component" value="Unassembled WGS sequence"/>
</dbReference>
<protein>
    <recommendedName>
        <fullName evidence="4">Secreted protein</fullName>
    </recommendedName>
</protein>
<sequence>MHAFRRIPGLSPWAVRALTLALMALLAVFCVPAPASSAHQGRAPAPAGSSPLVAEARASGTPAYTDQAMTAATAPMAGDGDSPSCSGGEEAPAVVPATGAGDPVAAPEVHGRPVPADPGIHGARAPTSRDGPVTHDPHAFTVLRI</sequence>
<gene>
    <name evidence="2" type="ORF">ACG5V6_13375</name>
</gene>
<keyword evidence="3" id="KW-1185">Reference proteome</keyword>
<name>A0ABW7HTI9_9ACTN</name>
<feature type="region of interest" description="Disordered" evidence="1">
    <location>
        <begin position="37"/>
        <end position="136"/>
    </location>
</feature>
<dbReference type="EMBL" id="JBIHMK010000043">
    <property type="protein sequence ID" value="MFH0249202.1"/>
    <property type="molecule type" value="Genomic_DNA"/>
</dbReference>